<dbReference type="PROSITE" id="PS51257">
    <property type="entry name" value="PROKAR_LIPOPROTEIN"/>
    <property type="match status" value="1"/>
</dbReference>
<evidence type="ECO:0000313" key="2">
    <source>
        <dbReference type="EMBL" id="RGS13365.1"/>
    </source>
</evidence>
<evidence type="ECO:0000256" key="1">
    <source>
        <dbReference type="SAM" id="SignalP"/>
    </source>
</evidence>
<evidence type="ECO:0000313" key="3">
    <source>
        <dbReference type="Proteomes" id="UP000283872"/>
    </source>
</evidence>
<organism evidence="2 3">
    <name type="scientific">Segatella copri</name>
    <dbReference type="NCBI Taxonomy" id="165179"/>
    <lineage>
        <taxon>Bacteria</taxon>
        <taxon>Pseudomonadati</taxon>
        <taxon>Bacteroidota</taxon>
        <taxon>Bacteroidia</taxon>
        <taxon>Bacteroidales</taxon>
        <taxon>Prevotellaceae</taxon>
        <taxon>Segatella</taxon>
    </lineage>
</organism>
<accession>A0A3E5DY56</accession>
<comment type="caution">
    <text evidence="2">The sequence shown here is derived from an EMBL/GenBank/DDBJ whole genome shotgun (WGS) entry which is preliminary data.</text>
</comment>
<feature type="signal peptide" evidence="1">
    <location>
        <begin position="1"/>
        <end position="20"/>
    </location>
</feature>
<dbReference type="RefSeq" id="WP_117587472.1">
    <property type="nucleotide sequence ID" value="NZ_QRVA01000031.1"/>
</dbReference>
<protein>
    <submittedName>
        <fullName evidence="2">DUF4843 domain-containing protein</fullName>
    </submittedName>
</protein>
<dbReference type="Proteomes" id="UP000283872">
    <property type="component" value="Unassembled WGS sequence"/>
</dbReference>
<feature type="chain" id="PRO_5043182792" evidence="1">
    <location>
        <begin position="21"/>
        <end position="244"/>
    </location>
</feature>
<keyword evidence="1" id="KW-0732">Signal</keyword>
<proteinExistence type="predicted"/>
<dbReference type="EMBL" id="QRVA01000031">
    <property type="protein sequence ID" value="RGS13365.1"/>
    <property type="molecule type" value="Genomic_DNA"/>
</dbReference>
<sequence>MKKYIFILMAALGILTLASCSENEPMAYEGQPALFFANDDINFSFFYAEDDGDRSSVDITVHAMGPVSDVDRAFTLYQENAGEAGAAQAGVHYLGFDTDEMKQAMVIPAGKSEVKLPIILLKDQSLDTQTVNLKIGIRPNDNFGLGVVEQDSTVISFSSQAMKPINWKAWYYAFGASWGTVKMRFIIDVTGITNFDEVPEDHDYLIYLNGKLKSKMFEYNSTHDQPLQEADGTLVEFENPYVWE</sequence>
<gene>
    <name evidence="2" type="ORF">DWY11_11585</name>
</gene>
<reference evidence="2 3" key="1">
    <citation type="submission" date="2018-08" db="EMBL/GenBank/DDBJ databases">
        <title>A genome reference for cultivated species of the human gut microbiota.</title>
        <authorList>
            <person name="Zou Y."/>
            <person name="Xue W."/>
            <person name="Luo G."/>
        </authorList>
    </citation>
    <scope>NUCLEOTIDE SEQUENCE [LARGE SCALE GENOMIC DNA]</scope>
    <source>
        <strain evidence="2 3">AF24-12</strain>
    </source>
</reference>
<name>A0A3E5DY56_9BACT</name>
<dbReference type="AlphaFoldDB" id="A0A3E5DY56"/>
<dbReference type="Pfam" id="PF16132">
    <property type="entry name" value="DUF4843"/>
    <property type="match status" value="1"/>
</dbReference>
<dbReference type="InterPro" id="IPR032299">
    <property type="entry name" value="DUF4843"/>
</dbReference>